<dbReference type="STRING" id="1391627.SAMN05216464_11594"/>
<dbReference type="EMBL" id="FNAI01000015">
    <property type="protein sequence ID" value="SDF27612.1"/>
    <property type="molecule type" value="Genomic_DNA"/>
</dbReference>
<dbReference type="RefSeq" id="WP_091154238.1">
    <property type="nucleotide sequence ID" value="NZ_FNAI01000015.1"/>
</dbReference>
<protein>
    <submittedName>
        <fullName evidence="1">Uncharacterized protein</fullName>
    </submittedName>
</protein>
<dbReference type="AlphaFoldDB" id="A0A1G7JRP3"/>
<dbReference type="OrthoDB" id="660922at2"/>
<dbReference type="Proteomes" id="UP000199072">
    <property type="component" value="Unassembled WGS sequence"/>
</dbReference>
<proteinExistence type="predicted"/>
<organism evidence="1 2">
    <name type="scientific">Mucilaginibacter pineti</name>
    <dbReference type="NCBI Taxonomy" id="1391627"/>
    <lineage>
        <taxon>Bacteria</taxon>
        <taxon>Pseudomonadati</taxon>
        <taxon>Bacteroidota</taxon>
        <taxon>Sphingobacteriia</taxon>
        <taxon>Sphingobacteriales</taxon>
        <taxon>Sphingobacteriaceae</taxon>
        <taxon>Mucilaginibacter</taxon>
    </lineage>
</organism>
<name>A0A1G7JRP3_9SPHI</name>
<sequence>MNILIDRLHLRLMQLNPELYLQLQEEHRVTDYLNSFLLVPGDPEETLCDAITPTRYDYVASVMREEFEETFLRFSGSGILIYELINLAAACTDVFQHFGFPDKEDSRMLRYAVIGTIAEYLEGELENEF</sequence>
<keyword evidence="2" id="KW-1185">Reference proteome</keyword>
<accession>A0A1G7JRP3</accession>
<gene>
    <name evidence="1" type="ORF">SAMN05216464_11594</name>
</gene>
<reference evidence="1 2" key="1">
    <citation type="submission" date="2016-10" db="EMBL/GenBank/DDBJ databases">
        <authorList>
            <person name="de Groot N.N."/>
        </authorList>
    </citation>
    <scope>NUCLEOTIDE SEQUENCE [LARGE SCALE GENOMIC DNA]</scope>
    <source>
        <strain evidence="1 2">47C3B</strain>
    </source>
</reference>
<evidence type="ECO:0000313" key="1">
    <source>
        <dbReference type="EMBL" id="SDF27612.1"/>
    </source>
</evidence>
<evidence type="ECO:0000313" key="2">
    <source>
        <dbReference type="Proteomes" id="UP000199072"/>
    </source>
</evidence>